<dbReference type="GO" id="GO:0006525">
    <property type="term" value="P:arginine metabolic process"/>
    <property type="evidence" value="ECO:0007669"/>
    <property type="project" value="TreeGrafter"/>
</dbReference>
<sequence length="258" mass="28476">MTKFTNVIVRKPGKSLCNGITSAPELGQPIYERAVEEHDDYIAALKQCGVEVTELPALEEYPDSCFVEDPAVITRCGAIITNPGADSRNGEKDEIEPTIRQFFDDEHVKHIVAPGTLDGGDVMMVGDHFYVGRSARTNEEGIRQFIEILEGWGLEGSEVPLEEVLHLKTGVNYLEDGNMLVSGEFIEKPDFAQYNKVIVPEDEAYGANCIWVNGTVIVPEGYPTVLKAVQDLGYKTLVVDTSEYRKVDGGLSCLSLRF</sequence>
<protein>
    <submittedName>
        <fullName evidence="4">N(G),N(G)-dimethylarginine dimethylaminohydrolase</fullName>
    </submittedName>
</protein>
<gene>
    <name evidence="4" type="ORF">C1850_07770</name>
</gene>
<dbReference type="AlphaFoldDB" id="A0A369NX83"/>
<evidence type="ECO:0000313" key="4">
    <source>
        <dbReference type="EMBL" id="RDC43577.1"/>
    </source>
</evidence>
<feature type="active site" description="Nucleophile" evidence="3">
    <location>
        <position position="253"/>
    </location>
</feature>
<evidence type="ECO:0000313" key="5">
    <source>
        <dbReference type="Proteomes" id="UP000253805"/>
    </source>
</evidence>
<comment type="caution">
    <text evidence="4">The sequence shown here is derived from an EMBL/GenBank/DDBJ whole genome shotgun (WGS) entry which is preliminary data.</text>
</comment>
<feature type="active site" description="Proton donor" evidence="3">
    <location>
        <position position="166"/>
    </location>
</feature>
<keyword evidence="2 4" id="KW-0378">Hydrolase</keyword>
<dbReference type="GO" id="GO:0045429">
    <property type="term" value="P:positive regulation of nitric oxide biosynthetic process"/>
    <property type="evidence" value="ECO:0007669"/>
    <property type="project" value="TreeGrafter"/>
</dbReference>
<name>A0A369NX83_9ACTN</name>
<dbReference type="Pfam" id="PF19420">
    <property type="entry name" value="DDAH_eukar"/>
    <property type="match status" value="1"/>
</dbReference>
<reference evidence="4 5" key="1">
    <citation type="journal article" date="2018" name="Elife">
        <title>Discovery and characterization of a prevalent human gut bacterial enzyme sufficient for the inactivation of a family of plant toxins.</title>
        <authorList>
            <person name="Koppel N."/>
            <person name="Bisanz J.E."/>
            <person name="Pandelia M.E."/>
            <person name="Turnbaugh P.J."/>
            <person name="Balskus E.P."/>
        </authorList>
    </citation>
    <scope>NUCLEOTIDE SEQUENCE [LARGE SCALE GENOMIC DNA]</scope>
    <source>
        <strain evidence="4 5">OB21 GAM 11</strain>
    </source>
</reference>
<dbReference type="SUPFAM" id="SSF55909">
    <property type="entry name" value="Pentein"/>
    <property type="match status" value="1"/>
</dbReference>
<accession>A0A369NX83</accession>
<evidence type="ECO:0000256" key="2">
    <source>
        <dbReference type="ARBA" id="ARBA00022801"/>
    </source>
</evidence>
<dbReference type="InterPro" id="IPR033199">
    <property type="entry name" value="DDAH-like"/>
</dbReference>
<dbReference type="Proteomes" id="UP000253805">
    <property type="component" value="Unassembled WGS sequence"/>
</dbReference>
<proteinExistence type="inferred from homology"/>
<dbReference type="RefSeq" id="WP_114549244.1">
    <property type="nucleotide sequence ID" value="NZ_PPUT01000019.1"/>
</dbReference>
<dbReference type="Gene3D" id="3.75.10.10">
    <property type="entry name" value="L-arginine/glycine Amidinotransferase, Chain A"/>
    <property type="match status" value="1"/>
</dbReference>
<dbReference type="GO" id="GO:0000052">
    <property type="term" value="P:citrulline metabolic process"/>
    <property type="evidence" value="ECO:0007669"/>
    <property type="project" value="TreeGrafter"/>
</dbReference>
<dbReference type="PANTHER" id="PTHR12737">
    <property type="entry name" value="DIMETHYLARGININE DIMETHYLAMINOHYDROLASE"/>
    <property type="match status" value="1"/>
</dbReference>
<dbReference type="GO" id="GO:0016597">
    <property type="term" value="F:amino acid binding"/>
    <property type="evidence" value="ECO:0007669"/>
    <property type="project" value="TreeGrafter"/>
</dbReference>
<evidence type="ECO:0000256" key="3">
    <source>
        <dbReference type="PIRSR" id="PIRSR633199-1"/>
    </source>
</evidence>
<organism evidence="4 5">
    <name type="scientific">Adlercreutzia equolifaciens subsp. celatus</name>
    <dbReference type="NCBI Taxonomy" id="394340"/>
    <lineage>
        <taxon>Bacteria</taxon>
        <taxon>Bacillati</taxon>
        <taxon>Actinomycetota</taxon>
        <taxon>Coriobacteriia</taxon>
        <taxon>Eggerthellales</taxon>
        <taxon>Eggerthellaceae</taxon>
        <taxon>Adlercreutzia</taxon>
    </lineage>
</organism>
<dbReference type="EMBL" id="PPUT01000019">
    <property type="protein sequence ID" value="RDC43577.1"/>
    <property type="molecule type" value="Genomic_DNA"/>
</dbReference>
<dbReference type="GO" id="GO:0016403">
    <property type="term" value="F:dimethylargininase activity"/>
    <property type="evidence" value="ECO:0007669"/>
    <property type="project" value="TreeGrafter"/>
</dbReference>
<evidence type="ECO:0000256" key="1">
    <source>
        <dbReference type="ARBA" id="ARBA00008532"/>
    </source>
</evidence>
<comment type="similarity">
    <text evidence="1">Belongs to the DDAH family.</text>
</comment>
<dbReference type="PANTHER" id="PTHR12737:SF9">
    <property type="entry name" value="DIMETHYLARGININASE"/>
    <property type="match status" value="1"/>
</dbReference>